<evidence type="ECO:0000313" key="1">
    <source>
        <dbReference type="EMBL" id="MFD2961611.1"/>
    </source>
</evidence>
<gene>
    <name evidence="1" type="ORF">ACFS6J_07440</name>
</gene>
<reference evidence="2" key="1">
    <citation type="journal article" date="2019" name="Int. J. Syst. Evol. Microbiol.">
        <title>The Global Catalogue of Microorganisms (GCM) 10K type strain sequencing project: providing services to taxonomists for standard genome sequencing and annotation.</title>
        <authorList>
            <consortium name="The Broad Institute Genomics Platform"/>
            <consortium name="The Broad Institute Genome Sequencing Center for Infectious Disease"/>
            <person name="Wu L."/>
            <person name="Ma J."/>
        </authorList>
    </citation>
    <scope>NUCLEOTIDE SEQUENCE [LARGE SCALE GENOMIC DNA]</scope>
    <source>
        <strain evidence="2">KCTC 23098</strain>
    </source>
</reference>
<organism evidence="1 2">
    <name type="scientific">Olivibacter jilunii</name>
    <dbReference type="NCBI Taxonomy" id="985016"/>
    <lineage>
        <taxon>Bacteria</taxon>
        <taxon>Pseudomonadati</taxon>
        <taxon>Bacteroidota</taxon>
        <taxon>Sphingobacteriia</taxon>
        <taxon>Sphingobacteriales</taxon>
        <taxon>Sphingobacteriaceae</taxon>
        <taxon>Olivibacter</taxon>
    </lineage>
</organism>
<evidence type="ECO:0000313" key="2">
    <source>
        <dbReference type="Proteomes" id="UP001597560"/>
    </source>
</evidence>
<sequence>MMTAAEIKTDIELITEFLTQVRDELIEDLDTHNRNATGRTKRSIKVVDVTHTGGKLIGAEHISFTFGGRGPGKLPPISNIIDWCSARGIPRDRAYRIAMKIKKEGTQLYRLGARNDNALLRATAPDKIEAFKKELEQYFLNQIKSDFDFLINR</sequence>
<protein>
    <submittedName>
        <fullName evidence="1">Uncharacterized protein</fullName>
    </submittedName>
</protein>
<dbReference type="Proteomes" id="UP001597560">
    <property type="component" value="Unassembled WGS sequence"/>
</dbReference>
<proteinExistence type="predicted"/>
<dbReference type="RefSeq" id="WP_377609840.1">
    <property type="nucleotide sequence ID" value="NZ_JBHUPA010000002.1"/>
</dbReference>
<dbReference type="EMBL" id="JBHUPA010000002">
    <property type="protein sequence ID" value="MFD2961611.1"/>
    <property type="molecule type" value="Genomic_DNA"/>
</dbReference>
<comment type="caution">
    <text evidence="1">The sequence shown here is derived from an EMBL/GenBank/DDBJ whole genome shotgun (WGS) entry which is preliminary data.</text>
</comment>
<name>A0ABW6AWU5_9SPHI</name>
<accession>A0ABW6AWU5</accession>
<keyword evidence="2" id="KW-1185">Reference proteome</keyword>